<sequence length="193" mass="21228">MHPNIPLTLILCLPLALALALPPRPVTLTMMNPKIPRSTNQTLGHATILNTCPSEIYLWSVGSTIAPQLTLPPNTTYTEPYRRDPASGGIALKLTRVQNGLYTAAPQMVFAYNLVQQQIWYDLSDVFGDPFYGSPVRVEYRSLSGEEGGDEEEKAIEWVDGVSPGGSMVRVADAQGDLLLTSVLRDDMWVKIK</sequence>
<evidence type="ECO:0000313" key="2">
    <source>
        <dbReference type="EMBL" id="GFF39670.1"/>
    </source>
</evidence>
<accession>A0A8H3NXG2</accession>
<feature type="chain" id="PRO_5034203148" evidence="1">
    <location>
        <begin position="21"/>
        <end position="193"/>
    </location>
</feature>
<feature type="signal peptide" evidence="1">
    <location>
        <begin position="1"/>
        <end position="20"/>
    </location>
</feature>
<gene>
    <name evidence="2" type="ORF">IFM46972_05959</name>
</gene>
<dbReference type="Pfam" id="PF04681">
    <property type="entry name" value="Bys1"/>
    <property type="match status" value="1"/>
</dbReference>
<reference evidence="2 3" key="1">
    <citation type="submission" date="2020-01" db="EMBL/GenBank/DDBJ databases">
        <title>Draft genome sequence of Aspergillus udagawae IFM 46972.</title>
        <authorList>
            <person name="Takahashi H."/>
            <person name="Yaguchi T."/>
        </authorList>
    </citation>
    <scope>NUCLEOTIDE SEQUENCE [LARGE SCALE GENOMIC DNA]</scope>
    <source>
        <strain evidence="2 3">IFM 46972</strain>
    </source>
</reference>
<dbReference type="EMBL" id="BLKC01000038">
    <property type="protein sequence ID" value="GFF39670.1"/>
    <property type="molecule type" value="Genomic_DNA"/>
</dbReference>
<dbReference type="Proteomes" id="UP000465221">
    <property type="component" value="Unassembled WGS sequence"/>
</dbReference>
<dbReference type="PANTHER" id="PTHR36195">
    <property type="entry name" value="DOMAIN PROTEIN, PUTATIVE (AFU_ORTHOLOGUE AFUA_5G01990)-RELATED-RELATED"/>
    <property type="match status" value="1"/>
</dbReference>
<protein>
    <submittedName>
        <fullName evidence="2">Hydroxyacid-oxoacid transhydrogenase, mitochondrial</fullName>
    </submittedName>
</protein>
<comment type="caution">
    <text evidence="2">The sequence shown here is derived from an EMBL/GenBank/DDBJ whole genome shotgun (WGS) entry which is preliminary data.</text>
</comment>
<evidence type="ECO:0000313" key="3">
    <source>
        <dbReference type="Proteomes" id="UP000465221"/>
    </source>
</evidence>
<name>A0A8H3NXG2_9EURO</name>
<evidence type="ECO:0000256" key="1">
    <source>
        <dbReference type="SAM" id="SignalP"/>
    </source>
</evidence>
<dbReference type="InterPro" id="IPR006771">
    <property type="entry name" value="CetA-like"/>
</dbReference>
<dbReference type="AlphaFoldDB" id="A0A8H3NXG2"/>
<keyword evidence="1" id="KW-0732">Signal</keyword>
<proteinExistence type="predicted"/>
<dbReference type="PANTHER" id="PTHR36195:SF5">
    <property type="entry name" value="BYS1 FAMILY PROTEIN (AFU_ORTHOLOGUE AFUA_2G04533)"/>
    <property type="match status" value="1"/>
</dbReference>
<organism evidence="2 3">
    <name type="scientific">Aspergillus udagawae</name>
    <dbReference type="NCBI Taxonomy" id="91492"/>
    <lineage>
        <taxon>Eukaryota</taxon>
        <taxon>Fungi</taxon>
        <taxon>Dikarya</taxon>
        <taxon>Ascomycota</taxon>
        <taxon>Pezizomycotina</taxon>
        <taxon>Eurotiomycetes</taxon>
        <taxon>Eurotiomycetidae</taxon>
        <taxon>Eurotiales</taxon>
        <taxon>Aspergillaceae</taxon>
        <taxon>Aspergillus</taxon>
        <taxon>Aspergillus subgen. Fumigati</taxon>
    </lineage>
</organism>